<feature type="domain" description="Transposase InsH N-terminal" evidence="2">
    <location>
        <begin position="5"/>
        <end position="102"/>
    </location>
</feature>
<comment type="caution">
    <text evidence="3">The sequence shown here is derived from an EMBL/GenBank/DDBJ whole genome shotgun (WGS) entry which is preliminary data.</text>
</comment>
<name>A0A9X0R4G3_9PROT</name>
<reference evidence="3" key="1">
    <citation type="submission" date="2020-08" db="EMBL/GenBank/DDBJ databases">
        <authorList>
            <person name="Hu Y."/>
            <person name="Nguyen S.V."/>
            <person name="Li F."/>
            <person name="Fanning S."/>
        </authorList>
    </citation>
    <scope>NUCLEOTIDE SEQUENCE</scope>
    <source>
        <strain evidence="3">SYSU D8009</strain>
    </source>
</reference>
<dbReference type="AlphaFoldDB" id="A0A9X0R4G3"/>
<dbReference type="Pfam" id="PF01609">
    <property type="entry name" value="DDE_Tnp_1"/>
    <property type="match status" value="1"/>
</dbReference>
<evidence type="ECO:0000313" key="3">
    <source>
        <dbReference type="EMBL" id="MBC4018900.1"/>
    </source>
</evidence>
<dbReference type="Pfam" id="PF05598">
    <property type="entry name" value="DUF772"/>
    <property type="match status" value="1"/>
</dbReference>
<evidence type="ECO:0000259" key="2">
    <source>
        <dbReference type="Pfam" id="PF05598"/>
    </source>
</evidence>
<protein>
    <submittedName>
        <fullName evidence="3">Transposase</fullName>
    </submittedName>
</protein>
<evidence type="ECO:0000313" key="4">
    <source>
        <dbReference type="Proteomes" id="UP000600101"/>
    </source>
</evidence>
<accession>A0A9X0R4G3</accession>
<dbReference type="Proteomes" id="UP000600101">
    <property type="component" value="Unassembled WGS sequence"/>
</dbReference>
<proteinExistence type="predicted"/>
<dbReference type="GO" id="GO:0003677">
    <property type="term" value="F:DNA binding"/>
    <property type="evidence" value="ECO:0007669"/>
    <property type="project" value="InterPro"/>
</dbReference>
<sequence>MFAGSLRDLIPDNHVLVRVDHVLDLGWLQAEVAECYAVGSGRPGIDPEAAVRLMLAGLLLSIVHDRRLMREVVVNIAIRWFAGYGLTEALPDHSSLTRIRQRWGAERFRRVFTRTVEACVAAGIAKGEVVHTDSSLVRPDVSWEAIARKHADAVEAANGLAEPVCRTDPDASLTPNNRARRVEPAYKPHTAVDAEAGVVLDVAVTTGAQHDTKAVEGQLDATGATTRVPIGIATMDAGYAITRIFAALTGMRTSIRSSAAAGAIAPRAVSASPLHQMSHSLRTSNALLKPWLGWVLWAAILG</sequence>
<gene>
    <name evidence="3" type="ORF">H7965_26980</name>
</gene>
<dbReference type="InterPro" id="IPR002559">
    <property type="entry name" value="Transposase_11"/>
</dbReference>
<dbReference type="GO" id="GO:0004803">
    <property type="term" value="F:transposase activity"/>
    <property type="evidence" value="ECO:0007669"/>
    <property type="project" value="InterPro"/>
</dbReference>
<feature type="domain" description="Transposase IS4-like" evidence="1">
    <location>
        <begin position="176"/>
        <end position="251"/>
    </location>
</feature>
<organism evidence="3 4">
    <name type="scientific">Siccirubricoccus deserti</name>
    <dbReference type="NCBI Taxonomy" id="2013562"/>
    <lineage>
        <taxon>Bacteria</taxon>
        <taxon>Pseudomonadati</taxon>
        <taxon>Pseudomonadota</taxon>
        <taxon>Alphaproteobacteria</taxon>
        <taxon>Acetobacterales</taxon>
        <taxon>Roseomonadaceae</taxon>
        <taxon>Siccirubricoccus</taxon>
    </lineage>
</organism>
<keyword evidence="4" id="KW-1185">Reference proteome</keyword>
<dbReference type="InterPro" id="IPR008490">
    <property type="entry name" value="Transposase_InsH_N"/>
</dbReference>
<dbReference type="PANTHER" id="PTHR35604:SF2">
    <property type="entry name" value="TRANSPOSASE INSH FOR INSERTION SEQUENCE ELEMENT IS5A-RELATED"/>
    <property type="match status" value="1"/>
</dbReference>
<evidence type="ECO:0000259" key="1">
    <source>
        <dbReference type="Pfam" id="PF01609"/>
    </source>
</evidence>
<dbReference type="PANTHER" id="PTHR35604">
    <property type="entry name" value="TRANSPOSASE INSH FOR INSERTION SEQUENCE ELEMENT IS5A-RELATED"/>
    <property type="match status" value="1"/>
</dbReference>
<dbReference type="GO" id="GO:0006313">
    <property type="term" value="P:DNA transposition"/>
    <property type="evidence" value="ECO:0007669"/>
    <property type="project" value="InterPro"/>
</dbReference>
<dbReference type="EMBL" id="JACOMF010000091">
    <property type="protein sequence ID" value="MBC4018900.1"/>
    <property type="molecule type" value="Genomic_DNA"/>
</dbReference>